<evidence type="ECO:0000256" key="3">
    <source>
        <dbReference type="ARBA" id="ARBA00012584"/>
    </source>
</evidence>
<dbReference type="EC" id="2.7.7.87" evidence="3 13"/>
<feature type="binding site" evidence="14">
    <location>
        <position position="142"/>
    </location>
    <ligand>
        <name>L-threonine</name>
        <dbReference type="ChEBI" id="CHEBI:57926"/>
    </ligand>
</feature>
<comment type="catalytic activity">
    <reaction evidence="12 13">
        <text>L-threonine + hydrogencarbonate + ATP = L-threonylcarbamoyladenylate + diphosphate + H2O</text>
        <dbReference type="Rhea" id="RHEA:36407"/>
        <dbReference type="ChEBI" id="CHEBI:15377"/>
        <dbReference type="ChEBI" id="CHEBI:17544"/>
        <dbReference type="ChEBI" id="CHEBI:30616"/>
        <dbReference type="ChEBI" id="CHEBI:33019"/>
        <dbReference type="ChEBI" id="CHEBI:57926"/>
        <dbReference type="ChEBI" id="CHEBI:73682"/>
        <dbReference type="EC" id="2.7.7.87"/>
    </reaction>
</comment>
<dbReference type="AlphaFoldDB" id="A0A9D1TLE5"/>
<evidence type="ECO:0000256" key="7">
    <source>
        <dbReference type="ARBA" id="ARBA00022694"/>
    </source>
</evidence>
<dbReference type="PROSITE" id="PS51163">
    <property type="entry name" value="YRDC"/>
    <property type="match status" value="1"/>
</dbReference>
<feature type="binding site" evidence="14">
    <location>
        <position position="182"/>
    </location>
    <ligand>
        <name>L-threonine</name>
        <dbReference type="ChEBI" id="CHEBI:57926"/>
    </ligand>
</feature>
<feature type="binding site" evidence="14">
    <location>
        <position position="196"/>
    </location>
    <ligand>
        <name>ATP</name>
        <dbReference type="ChEBI" id="CHEBI:30616"/>
    </ligand>
</feature>
<dbReference type="GO" id="GO:0000049">
    <property type="term" value="F:tRNA binding"/>
    <property type="evidence" value="ECO:0007669"/>
    <property type="project" value="TreeGrafter"/>
</dbReference>
<feature type="binding site" evidence="14">
    <location>
        <position position="144"/>
    </location>
    <ligand>
        <name>ATP</name>
        <dbReference type="ChEBI" id="CHEBI:30616"/>
    </ligand>
</feature>
<dbReference type="EMBL" id="DXHX01000131">
    <property type="protein sequence ID" value="HIV75312.1"/>
    <property type="molecule type" value="Genomic_DNA"/>
</dbReference>
<comment type="caution">
    <text evidence="16">The sequence shown here is derived from an EMBL/GenBank/DDBJ whole genome shotgun (WGS) entry which is preliminary data.</text>
</comment>
<comment type="function">
    <text evidence="13">Required for the formation of a threonylcarbamoyl group on adenosine at position 37 (t(6)A37) in tRNAs that read codons beginning with adenine.</text>
</comment>
<dbReference type="PANTHER" id="PTHR17490:SF16">
    <property type="entry name" value="THREONYLCARBAMOYL-AMP SYNTHASE"/>
    <property type="match status" value="1"/>
</dbReference>
<feature type="binding site" evidence="14">
    <location>
        <position position="118"/>
    </location>
    <ligand>
        <name>ATP</name>
        <dbReference type="ChEBI" id="CHEBI:30616"/>
    </ligand>
</feature>
<evidence type="ECO:0000256" key="5">
    <source>
        <dbReference type="ARBA" id="ARBA00022490"/>
    </source>
</evidence>
<feature type="binding site" evidence="14">
    <location>
        <position position="63"/>
    </location>
    <ligand>
        <name>ATP</name>
        <dbReference type="ChEBI" id="CHEBI:30616"/>
    </ligand>
</feature>
<comment type="similarity">
    <text evidence="2 13">Belongs to the SUA5 family.</text>
</comment>
<dbReference type="FunFam" id="3.90.870.10:FF:000009">
    <property type="entry name" value="Threonylcarbamoyl-AMP synthase, putative"/>
    <property type="match status" value="1"/>
</dbReference>
<sequence>MKTKIFTMNGQNDEAYIKEAAALLRAGEVVAFPTETVYGLGADATNKAAIAKIFQAKGRPSDNPLIVHVATKGQLNELVQVYPSYVDTLITTFSPGPITYVLKRKNNVATNVTAKLDTVGIRIPNNDVALRLLKEVDLPIAAPSANMSGRPSPTKASHVYDDLNGKIAAIVDAMEAEVGVESTVIDCTGDVPLILRVGAITKEAIEAVVGEVRTLSKKEKTEKPKSPGLKYKHYAPEVPLILVENNALLQEIVDRYEAEGNRVGVIVTKKMAENIEAAHKIVIGNKDVEIAQMLYDTLRSLKKDQLDVVVSQSFSVEGVGLAIMDRLTRAATEIVYK</sequence>
<dbReference type="Pfam" id="PF03481">
    <property type="entry name" value="Sua5_C"/>
    <property type="match status" value="1"/>
</dbReference>
<dbReference type="PANTHER" id="PTHR17490">
    <property type="entry name" value="SUA5"/>
    <property type="match status" value="1"/>
</dbReference>
<dbReference type="InterPro" id="IPR006070">
    <property type="entry name" value="Sua5-like_dom"/>
</dbReference>
<dbReference type="Proteomes" id="UP000823937">
    <property type="component" value="Unassembled WGS sequence"/>
</dbReference>
<dbReference type="InterPro" id="IPR017945">
    <property type="entry name" value="DHBP_synth_RibB-like_a/b_dom"/>
</dbReference>
<gene>
    <name evidence="16" type="ORF">H9895_09560</name>
</gene>
<dbReference type="GO" id="GO:0005524">
    <property type="term" value="F:ATP binding"/>
    <property type="evidence" value="ECO:0007669"/>
    <property type="project" value="UniProtKB-UniRule"/>
</dbReference>
<dbReference type="InterPro" id="IPR010923">
    <property type="entry name" value="T(6)A37_SUA5"/>
</dbReference>
<evidence type="ECO:0000256" key="4">
    <source>
        <dbReference type="ARBA" id="ARBA00015492"/>
    </source>
</evidence>
<evidence type="ECO:0000256" key="2">
    <source>
        <dbReference type="ARBA" id="ARBA00007663"/>
    </source>
</evidence>
<dbReference type="InterPro" id="IPR038385">
    <property type="entry name" value="Sua5/YwlC_C"/>
</dbReference>
<dbReference type="GO" id="GO:0008033">
    <property type="term" value="P:tRNA processing"/>
    <property type="evidence" value="ECO:0007669"/>
    <property type="project" value="UniProtKB-KW"/>
</dbReference>
<dbReference type="Pfam" id="PF01300">
    <property type="entry name" value="Sua5_yciO_yrdC"/>
    <property type="match status" value="1"/>
</dbReference>
<evidence type="ECO:0000256" key="1">
    <source>
        <dbReference type="ARBA" id="ARBA00004496"/>
    </source>
</evidence>
<keyword evidence="8 13" id="KW-0548">Nucleotidyltransferase</keyword>
<dbReference type="SUPFAM" id="SSF55821">
    <property type="entry name" value="YrdC/RibB"/>
    <property type="match status" value="1"/>
</dbReference>
<feature type="domain" description="YrdC-like" evidence="15">
    <location>
        <begin position="14"/>
        <end position="200"/>
    </location>
</feature>
<name>A0A9D1TLE5_9BACI</name>
<dbReference type="Gene3D" id="3.40.50.11030">
    <property type="entry name" value="Threonylcarbamoyl-AMP synthase, C-terminal domain"/>
    <property type="match status" value="1"/>
</dbReference>
<evidence type="ECO:0000256" key="12">
    <source>
        <dbReference type="ARBA" id="ARBA00048366"/>
    </source>
</evidence>
<dbReference type="GO" id="GO:0006450">
    <property type="term" value="P:regulation of translational fidelity"/>
    <property type="evidence" value="ECO:0007669"/>
    <property type="project" value="TreeGrafter"/>
</dbReference>
<reference evidence="16" key="2">
    <citation type="submission" date="2021-04" db="EMBL/GenBank/DDBJ databases">
        <authorList>
            <person name="Gilroy R."/>
        </authorList>
    </citation>
    <scope>NUCLEOTIDE SEQUENCE</scope>
    <source>
        <strain evidence="16">CHK169-2315</strain>
    </source>
</reference>
<keyword evidence="9 13" id="KW-0547">Nucleotide-binding</keyword>
<keyword evidence="5 13" id="KW-0963">Cytoplasm</keyword>
<dbReference type="GO" id="GO:0005737">
    <property type="term" value="C:cytoplasm"/>
    <property type="evidence" value="ECO:0007669"/>
    <property type="project" value="UniProtKB-SubCell"/>
</dbReference>
<dbReference type="NCBIfam" id="TIGR00057">
    <property type="entry name" value="L-threonylcarbamoyladenylate synthase"/>
    <property type="match status" value="1"/>
</dbReference>
<evidence type="ECO:0000256" key="9">
    <source>
        <dbReference type="ARBA" id="ARBA00022741"/>
    </source>
</evidence>
<evidence type="ECO:0000313" key="16">
    <source>
        <dbReference type="EMBL" id="HIV75312.1"/>
    </source>
</evidence>
<feature type="binding site" evidence="14">
    <location>
        <position position="68"/>
    </location>
    <ligand>
        <name>L-threonine</name>
        <dbReference type="ChEBI" id="CHEBI:57926"/>
    </ligand>
</feature>
<feature type="binding site" evidence="14">
    <location>
        <position position="122"/>
    </location>
    <ligand>
        <name>L-threonine</name>
        <dbReference type="ChEBI" id="CHEBI:57926"/>
    </ligand>
</feature>
<dbReference type="InterPro" id="IPR050156">
    <property type="entry name" value="TC-AMP_synthase_SUA5"/>
</dbReference>
<keyword evidence="6 13" id="KW-0808">Transferase</keyword>
<evidence type="ECO:0000313" key="17">
    <source>
        <dbReference type="Proteomes" id="UP000823937"/>
    </source>
</evidence>
<feature type="binding site" evidence="14">
    <location>
        <position position="152"/>
    </location>
    <ligand>
        <name>ATP</name>
        <dbReference type="ChEBI" id="CHEBI:30616"/>
    </ligand>
</feature>
<evidence type="ECO:0000256" key="11">
    <source>
        <dbReference type="ARBA" id="ARBA00029774"/>
    </source>
</evidence>
<dbReference type="InterPro" id="IPR005145">
    <property type="entry name" value="Sua5_C"/>
</dbReference>
<dbReference type="Gene3D" id="3.90.870.10">
    <property type="entry name" value="DHBP synthase"/>
    <property type="match status" value="1"/>
</dbReference>
<feature type="binding site" evidence="14">
    <location>
        <position position="234"/>
    </location>
    <ligand>
        <name>ATP</name>
        <dbReference type="ChEBI" id="CHEBI:30616"/>
    </ligand>
</feature>
<evidence type="ECO:0000256" key="14">
    <source>
        <dbReference type="PIRSR" id="PIRSR004930-1"/>
    </source>
</evidence>
<dbReference type="GO" id="GO:0003725">
    <property type="term" value="F:double-stranded RNA binding"/>
    <property type="evidence" value="ECO:0007669"/>
    <property type="project" value="UniProtKB-UniRule"/>
</dbReference>
<proteinExistence type="inferred from homology"/>
<comment type="subcellular location">
    <subcellularLocation>
        <location evidence="1 13">Cytoplasm</location>
    </subcellularLocation>
</comment>
<evidence type="ECO:0000256" key="13">
    <source>
        <dbReference type="PIRNR" id="PIRNR004930"/>
    </source>
</evidence>
<evidence type="ECO:0000256" key="6">
    <source>
        <dbReference type="ARBA" id="ARBA00022679"/>
    </source>
</evidence>
<feature type="binding site" evidence="14">
    <location>
        <position position="59"/>
    </location>
    <ligand>
        <name>ATP</name>
        <dbReference type="ChEBI" id="CHEBI:30616"/>
    </ligand>
</feature>
<evidence type="ECO:0000259" key="15">
    <source>
        <dbReference type="PROSITE" id="PS51163"/>
    </source>
</evidence>
<feature type="binding site" evidence="14">
    <location>
        <position position="36"/>
    </location>
    <ligand>
        <name>L-threonine</name>
        <dbReference type="ChEBI" id="CHEBI:57926"/>
    </ligand>
</feature>
<accession>A0A9D1TLE5</accession>
<organism evidence="16 17">
    <name type="scientific">Candidatus Pseudogracilibacillus intestinigallinarum</name>
    <dbReference type="NCBI Taxonomy" id="2838742"/>
    <lineage>
        <taxon>Bacteria</taxon>
        <taxon>Bacillati</taxon>
        <taxon>Bacillota</taxon>
        <taxon>Bacilli</taxon>
        <taxon>Bacillales</taxon>
        <taxon>Bacillaceae</taxon>
        <taxon>Pseudogracilibacillus</taxon>
    </lineage>
</organism>
<evidence type="ECO:0000256" key="8">
    <source>
        <dbReference type="ARBA" id="ARBA00022695"/>
    </source>
</evidence>
<reference evidence="16" key="1">
    <citation type="journal article" date="2021" name="PeerJ">
        <title>Extensive microbial diversity within the chicken gut microbiome revealed by metagenomics and culture.</title>
        <authorList>
            <person name="Gilroy R."/>
            <person name="Ravi A."/>
            <person name="Getino M."/>
            <person name="Pursley I."/>
            <person name="Horton D.L."/>
            <person name="Alikhan N.F."/>
            <person name="Baker D."/>
            <person name="Gharbi K."/>
            <person name="Hall N."/>
            <person name="Watson M."/>
            <person name="Adriaenssens E.M."/>
            <person name="Foster-Nyarko E."/>
            <person name="Jarju S."/>
            <person name="Secka A."/>
            <person name="Antonio M."/>
            <person name="Oren A."/>
            <person name="Chaudhuri R.R."/>
            <person name="La Ragione R."/>
            <person name="Hildebrand F."/>
            <person name="Pallen M.J."/>
        </authorList>
    </citation>
    <scope>NUCLEOTIDE SEQUENCE</scope>
    <source>
        <strain evidence="16">CHK169-2315</strain>
    </source>
</reference>
<keyword evidence="7 13" id="KW-0819">tRNA processing</keyword>
<dbReference type="GO" id="GO:0061710">
    <property type="term" value="F:L-threonylcarbamoyladenylate synthase"/>
    <property type="evidence" value="ECO:0007669"/>
    <property type="project" value="UniProtKB-EC"/>
</dbReference>
<keyword evidence="10 13" id="KW-0067">ATP-binding</keyword>
<evidence type="ECO:0000256" key="10">
    <source>
        <dbReference type="ARBA" id="ARBA00022840"/>
    </source>
</evidence>
<protein>
    <recommendedName>
        <fullName evidence="4 13">Threonylcarbamoyl-AMP synthase</fullName>
        <shortName evidence="13">TC-AMP synthase</shortName>
        <ecNumber evidence="3 13">2.7.7.87</ecNumber>
    </recommendedName>
    <alternativeName>
        <fullName evidence="11 13">L-threonylcarbamoyladenylate synthase</fullName>
    </alternativeName>
</protein>
<dbReference type="PIRSF" id="PIRSF004930">
    <property type="entry name" value="Tln_factor_SUA5"/>
    <property type="match status" value="1"/>
</dbReference>